<sequence length="234" mass="27326">MSKVHEVETLPPDYNRLLEDLVRIDDKPKGKYPDVQLLIQWKEAWKGEDGVLRLTSWECRSGVRIIFKKKSAADALLLKVATKRETGYREGGGKHSSELRSLSPDIIPTGRRDSSANSMTPESEASETDDNDKDEVNEEDEEEKAKKEKERKKKERKEKERKKKETEKKETKEEEKKKKGEEKNERKKNDKEAKRAALKEVEELFRLRKNIEDDTKLTEIQEGQMFKVFGAFWA</sequence>
<keyword evidence="3" id="KW-1185">Reference proteome</keyword>
<protein>
    <submittedName>
        <fullName evidence="2">Uncharacterized protein</fullName>
    </submittedName>
</protein>
<comment type="caution">
    <text evidence="2">The sequence shown here is derived from an EMBL/GenBank/DDBJ whole genome shotgun (WGS) entry which is preliminary data.</text>
</comment>
<reference evidence="2" key="1">
    <citation type="journal article" date="2021" name="IMA Fungus">
        <title>Genomic characterization of three marine fungi, including Emericellopsis atlantica sp. nov. with signatures of a generalist lifestyle and marine biomass degradation.</title>
        <authorList>
            <person name="Hagestad O.C."/>
            <person name="Hou L."/>
            <person name="Andersen J.H."/>
            <person name="Hansen E.H."/>
            <person name="Altermark B."/>
            <person name="Li C."/>
            <person name="Kuhnert E."/>
            <person name="Cox R.J."/>
            <person name="Crous P.W."/>
            <person name="Spatafora J.W."/>
            <person name="Lail K."/>
            <person name="Amirebrahimi M."/>
            <person name="Lipzen A."/>
            <person name="Pangilinan J."/>
            <person name="Andreopoulos W."/>
            <person name="Hayes R.D."/>
            <person name="Ng V."/>
            <person name="Grigoriev I.V."/>
            <person name="Jackson S.A."/>
            <person name="Sutton T.D.S."/>
            <person name="Dobson A.D.W."/>
            <person name="Rama T."/>
        </authorList>
    </citation>
    <scope>NUCLEOTIDE SEQUENCE</scope>
    <source>
        <strain evidence="2">TRa018bII</strain>
    </source>
</reference>
<dbReference type="AlphaFoldDB" id="A0A9P8C408"/>
<feature type="compositionally biased region" description="Basic residues" evidence="1">
    <location>
        <begin position="149"/>
        <end position="162"/>
    </location>
</feature>
<dbReference type="EMBL" id="MU251596">
    <property type="protein sequence ID" value="KAG9231526.1"/>
    <property type="molecule type" value="Genomic_DNA"/>
</dbReference>
<accession>A0A9P8C408</accession>
<organism evidence="2 3">
    <name type="scientific">Amylocarpus encephaloides</name>
    <dbReference type="NCBI Taxonomy" id="45428"/>
    <lineage>
        <taxon>Eukaryota</taxon>
        <taxon>Fungi</taxon>
        <taxon>Dikarya</taxon>
        <taxon>Ascomycota</taxon>
        <taxon>Pezizomycotina</taxon>
        <taxon>Leotiomycetes</taxon>
        <taxon>Helotiales</taxon>
        <taxon>Helotiales incertae sedis</taxon>
        <taxon>Amylocarpus</taxon>
    </lineage>
</organism>
<feature type="compositionally biased region" description="Basic and acidic residues" evidence="1">
    <location>
        <begin position="163"/>
        <end position="196"/>
    </location>
</feature>
<dbReference type="Proteomes" id="UP000824998">
    <property type="component" value="Unassembled WGS sequence"/>
</dbReference>
<feature type="compositionally biased region" description="Basic and acidic residues" evidence="1">
    <location>
        <begin position="86"/>
        <end position="98"/>
    </location>
</feature>
<gene>
    <name evidence="2" type="ORF">BJ875DRAFT_444007</name>
</gene>
<evidence type="ECO:0000313" key="3">
    <source>
        <dbReference type="Proteomes" id="UP000824998"/>
    </source>
</evidence>
<feature type="region of interest" description="Disordered" evidence="1">
    <location>
        <begin position="86"/>
        <end position="196"/>
    </location>
</feature>
<feature type="compositionally biased region" description="Acidic residues" evidence="1">
    <location>
        <begin position="124"/>
        <end position="142"/>
    </location>
</feature>
<evidence type="ECO:0000256" key="1">
    <source>
        <dbReference type="SAM" id="MobiDB-lite"/>
    </source>
</evidence>
<proteinExistence type="predicted"/>
<name>A0A9P8C408_9HELO</name>
<evidence type="ECO:0000313" key="2">
    <source>
        <dbReference type="EMBL" id="KAG9231526.1"/>
    </source>
</evidence>
<dbReference type="OrthoDB" id="3439613at2759"/>